<evidence type="ECO:0000256" key="9">
    <source>
        <dbReference type="ARBA" id="ARBA00023204"/>
    </source>
</evidence>
<reference evidence="12 13" key="1">
    <citation type="submission" date="2010-12" db="EMBL/GenBank/DDBJ databases">
        <title>The Genome Sequence of Neisseria mucosa strain C102.</title>
        <authorList>
            <consortium name="The Broad Institute Genome Sequencing Platform"/>
            <person name="Earl A."/>
            <person name="Ward D."/>
            <person name="Feldgarden M."/>
            <person name="Gevers D."/>
            <person name="Sibley C.D."/>
            <person name="Field T.R."/>
            <person name="Grinwis M."/>
            <person name="Eshaghurshan C.S."/>
            <person name="Surette M."/>
            <person name="Young S.K."/>
            <person name="Zeng Q."/>
            <person name="Gargeya S."/>
            <person name="Fitzgerald M."/>
            <person name="Haas B."/>
            <person name="Abouelleil A."/>
            <person name="Alvarado L."/>
            <person name="Arachchi H.M."/>
            <person name="Berlin A."/>
            <person name="Brown A."/>
            <person name="Chapman S.B."/>
            <person name="Chen Z."/>
            <person name="Dunbar C."/>
            <person name="Freedman E."/>
            <person name="Gearin G."/>
            <person name="Gellesch M."/>
            <person name="Goldberg J."/>
            <person name="Griggs A."/>
            <person name="Gujja S."/>
            <person name="Heilman E."/>
            <person name="Heiman D."/>
            <person name="Howarth C."/>
            <person name="Larson L."/>
            <person name="Lui A."/>
            <person name="MacDonald P.J.P."/>
            <person name="Mehta T."/>
            <person name="Montmayeur A."/>
            <person name="Murphy C."/>
            <person name="Neiman D."/>
            <person name="Pearson M."/>
            <person name="Priest M."/>
            <person name="Roberts A."/>
            <person name="Saif S."/>
            <person name="Shea T."/>
            <person name="Shenoy N."/>
            <person name="Sisk P."/>
            <person name="Stolte C."/>
            <person name="Sykes S."/>
            <person name="White J."/>
            <person name="Yandava C."/>
            <person name="Nusbaum C."/>
            <person name="Birren B."/>
        </authorList>
    </citation>
    <scope>NUCLEOTIDE SEQUENCE [LARGE SCALE GENOMIC DNA]</scope>
    <source>
        <strain evidence="12 13">C102</strain>
    </source>
</reference>
<comment type="miscellaneous">
    <text evidence="10">In the RecBCD complex, RecB has a slow 3'-5' helicase, an exonuclease activity and loads RecA onto ssDNA, RecD has a fast 5'-3' helicase activity, while RecC stimulates the ATPase and processivity of the RecB helicase and contributes to recognition of the Chi site.</text>
</comment>
<keyword evidence="13" id="KW-1185">Reference proteome</keyword>
<comment type="similarity">
    <text evidence="10">Belongs to the RecC family.</text>
</comment>
<comment type="subunit">
    <text evidence="10">Heterotrimer of RecB, RecC and RecD. All subunits contribute to DNA-binding.</text>
</comment>
<keyword evidence="9 10" id="KW-0234">DNA repair</keyword>
<evidence type="ECO:0000256" key="10">
    <source>
        <dbReference type="HAMAP-Rule" id="MF_01486"/>
    </source>
</evidence>
<dbReference type="InterPro" id="IPR041500">
    <property type="entry name" value="RecC_C"/>
</dbReference>
<evidence type="ECO:0000259" key="11">
    <source>
        <dbReference type="Pfam" id="PF17946"/>
    </source>
</evidence>
<gene>
    <name evidence="10" type="primary">recC</name>
    <name evidence="12" type="ORF">HMPREF0604_00010</name>
</gene>
<keyword evidence="1 10" id="KW-0540">Nuclease</keyword>
<dbReference type="InterPro" id="IPR011335">
    <property type="entry name" value="Restrct_endonuc-II-like"/>
</dbReference>
<proteinExistence type="inferred from homology"/>
<evidence type="ECO:0000256" key="4">
    <source>
        <dbReference type="ARBA" id="ARBA00022801"/>
    </source>
</evidence>
<keyword evidence="3 10" id="KW-0227">DNA damage</keyword>
<dbReference type="Pfam" id="PF04257">
    <property type="entry name" value="Exonuc_V_gamma"/>
    <property type="match status" value="1"/>
</dbReference>
<sequence>MFYLYQSDRLEALAEMCAHIHQALPLDAVLAPEEVVVQSQGMRRYLNVFFARKLGVAANLKFSLPAGLAWQLMRKLVPDVPPLSPFSPEVMRWRLLDLFRSEAFQTAPEYENVRLKLESYLHSSASADYQLAGQMADIFDQYLVYRPDWIDAWQAGKLLGLGDDEDWQARLWRYLDDGSQSAPHRVALWEKLLAQLDKSVLPQRLFVFGISTMAPMYLQLLHQISKHCDVFVFALNPSSQYWGEVIDEAQILKRGDEADLSQAGHPLLASLGKQGRDFFDFLAEVETEQDIQVYEEGKDDTLLHCLQNDIQNLIMPPSERLYQQEEGEAGAQQAWVQVHDADGNPVCVEPDKLLNDGSVKIVAAHSPLRELQILKEELSLVLQNNPDWQPHDIAVLTPNIEPYSPFIEAVFGQEQAGSQALPYSISDVKLSRRQPLLYALAQTLDLLESRFEVDKVLPLLESRLVLQRFGLSEEDVPLLHEAVAGLNVHWGLDQTMREGKDNLFTWQQAVERLALGWMLPEGGYGMWQGVSAWHSNVNQLDVFSGFAEFIRTLADMAAQWQEPADVEGWVQRCRDLLEKLFAPDTDDQYAKQQFEQSLAKWQEEAQLAEFDGLLPCKTVIRHIRRFLDSESQAGFLSGGITFCSMVPMRSLPFKMVCLLGLNDGDFPRNTKAAVFDLIAKHPKKGDRARRDDDRYLFLEALISAREMLYLSYIGRDIRNDAEFAPSSLISELLDTIAAMTGKSGRELSEKWVKHHPLQAFSRRYFQKDALSDGLFSTRQDYADALNQPPAEAQPFFLEALSQEEPGKTIQQGELISFWRNPVKVWLKRNLSWDQPYLDGAWESAEPFEPQHEGRIADAYLDARRKGEDFEDTAIRLNAESLMPVGELGGLWQKQYQISAKNVDAELIRSDKRPSEPYELHFDDLVVQGTIGNLYECGRIVFQNQKDNAPNRIARLLEHLIFCAVAPQSVANRQTYIVSLGQTETYAAIGQEAARELLKEWLVYFRIGQNTPLPFFAKTSLAAAEEYGKKEDWDAALRKAHDVFNGNKMSKGQKEYTEVKLVFGHSDEAPLEEPLFENLVVNLLVPLLNSAAGKNNTTEQE</sequence>
<dbReference type="EMBL" id="ACRG01000001">
    <property type="protein sequence ID" value="EFV81431.1"/>
    <property type="molecule type" value="Genomic_DNA"/>
</dbReference>
<evidence type="ECO:0000256" key="7">
    <source>
        <dbReference type="ARBA" id="ARBA00022840"/>
    </source>
</evidence>
<dbReference type="InterPro" id="IPR027417">
    <property type="entry name" value="P-loop_NTPase"/>
</dbReference>
<keyword evidence="5 10" id="KW-0347">Helicase</keyword>
<dbReference type="Proteomes" id="UP000003612">
    <property type="component" value="Unassembled WGS sequence"/>
</dbReference>
<dbReference type="SUPFAM" id="SSF52540">
    <property type="entry name" value="P-loop containing nucleoside triphosphate hydrolases"/>
    <property type="match status" value="2"/>
</dbReference>
<evidence type="ECO:0000256" key="6">
    <source>
        <dbReference type="ARBA" id="ARBA00022839"/>
    </source>
</evidence>
<feature type="domain" description="RecC C-terminal" evidence="11">
    <location>
        <begin position="807"/>
        <end position="1025"/>
    </location>
</feature>
<dbReference type="Gene3D" id="3.40.50.10930">
    <property type="match status" value="1"/>
</dbReference>
<dbReference type="PANTHER" id="PTHR30591">
    <property type="entry name" value="RECBCD ENZYME SUBUNIT RECC"/>
    <property type="match status" value="1"/>
</dbReference>
<accession>A0ABN0CDG3</accession>
<evidence type="ECO:0000313" key="12">
    <source>
        <dbReference type="EMBL" id="EFV81431.1"/>
    </source>
</evidence>
<name>A0ABN0CDG3_NEIMU</name>
<keyword evidence="4 10" id="KW-0378">Hydrolase</keyword>
<comment type="caution">
    <text evidence="12">The sequence shown here is derived from an EMBL/GenBank/DDBJ whole genome shotgun (WGS) entry which is preliminary data.</text>
</comment>
<dbReference type="InterPro" id="IPR013986">
    <property type="entry name" value="DExx_box_DNA_helicase_dom_sf"/>
</dbReference>
<keyword evidence="2 10" id="KW-0547">Nucleotide-binding</keyword>
<evidence type="ECO:0000256" key="5">
    <source>
        <dbReference type="ARBA" id="ARBA00022806"/>
    </source>
</evidence>
<dbReference type="PANTHER" id="PTHR30591:SF1">
    <property type="entry name" value="RECBCD ENZYME SUBUNIT RECC"/>
    <property type="match status" value="1"/>
</dbReference>
<evidence type="ECO:0000256" key="8">
    <source>
        <dbReference type="ARBA" id="ARBA00023125"/>
    </source>
</evidence>
<dbReference type="RefSeq" id="WP_003745544.1">
    <property type="nucleotide sequence ID" value="NZ_GL635793.1"/>
</dbReference>
<keyword evidence="7 10" id="KW-0067">ATP-binding</keyword>
<dbReference type="SUPFAM" id="SSF52980">
    <property type="entry name" value="Restriction endonuclease-like"/>
    <property type="match status" value="1"/>
</dbReference>
<evidence type="ECO:0000256" key="1">
    <source>
        <dbReference type="ARBA" id="ARBA00022722"/>
    </source>
</evidence>
<dbReference type="PIRSF" id="PIRSF000980">
    <property type="entry name" value="RecC"/>
    <property type="match status" value="1"/>
</dbReference>
<dbReference type="Gene3D" id="3.40.50.300">
    <property type="entry name" value="P-loop containing nucleotide triphosphate hydrolases"/>
    <property type="match status" value="2"/>
</dbReference>
<dbReference type="Pfam" id="PF17946">
    <property type="entry name" value="RecC_C"/>
    <property type="match status" value="1"/>
</dbReference>
<dbReference type="NCBIfam" id="TIGR01450">
    <property type="entry name" value="recC"/>
    <property type="match status" value="1"/>
</dbReference>
<dbReference type="HAMAP" id="MF_01486">
    <property type="entry name" value="RecC"/>
    <property type="match status" value="1"/>
</dbReference>
<dbReference type="InterPro" id="IPR006697">
    <property type="entry name" value="RecC"/>
</dbReference>
<evidence type="ECO:0000256" key="3">
    <source>
        <dbReference type="ARBA" id="ARBA00022763"/>
    </source>
</evidence>
<keyword evidence="8 10" id="KW-0238">DNA-binding</keyword>
<comment type="function">
    <text evidence="10">A helicase/nuclease that prepares dsDNA breaks (DSB) for recombinational DNA repair. Binds to DSBs and unwinds DNA via a highly rapid and processive ATP-dependent bidirectional helicase activity. Unwinds dsDNA until it encounters a Chi (crossover hotspot instigator) sequence from the 3' direction. Cuts ssDNA a few nucleotides 3' to the Chi site. The properties and activities of the enzyme are changed at Chi. The Chi-altered holoenzyme produces a long 3'-ssDNA overhang and facilitates RecA-binding to the ssDNA for homologous DNA recombination and repair. Holoenzyme degrades any linearized DNA that is unable to undergo homologous recombination. In the holoenzyme this subunit recognizes the wild-type Chi sequence, and when added to isolated RecB increases its ATP-dependent helicase processivity.</text>
</comment>
<organism evidence="12 13">
    <name type="scientific">Neisseria mucosa C102</name>
    <dbReference type="NCBI Taxonomy" id="435832"/>
    <lineage>
        <taxon>Bacteria</taxon>
        <taxon>Pseudomonadati</taxon>
        <taxon>Pseudomonadota</taxon>
        <taxon>Betaproteobacteria</taxon>
        <taxon>Neisseriales</taxon>
        <taxon>Neisseriaceae</taxon>
        <taxon>Neisseria</taxon>
    </lineage>
</organism>
<keyword evidence="6 10" id="KW-0269">Exonuclease</keyword>
<evidence type="ECO:0000256" key="2">
    <source>
        <dbReference type="ARBA" id="ARBA00022741"/>
    </source>
</evidence>
<dbReference type="Gene3D" id="1.10.10.160">
    <property type="match status" value="1"/>
</dbReference>
<protein>
    <recommendedName>
        <fullName evidence="10">RecBCD enzyme subunit RecC</fullName>
    </recommendedName>
    <alternativeName>
        <fullName evidence="10">Exonuclease V subunit RecC</fullName>
        <shortName evidence="10">ExoV subunit RecC</shortName>
    </alternativeName>
    <alternativeName>
        <fullName evidence="10">Helicase/nuclease RecBCD subunit RecC</fullName>
    </alternativeName>
</protein>
<evidence type="ECO:0000313" key="13">
    <source>
        <dbReference type="Proteomes" id="UP000003612"/>
    </source>
</evidence>